<protein>
    <submittedName>
        <fullName evidence="1">COG3179 Predicted chitinase</fullName>
    </submittedName>
</protein>
<dbReference type="EMBL" id="LR796374">
    <property type="protein sequence ID" value="CAB4140484.1"/>
    <property type="molecule type" value="Genomic_DNA"/>
</dbReference>
<dbReference type="Gene3D" id="1.10.530.10">
    <property type="match status" value="1"/>
</dbReference>
<dbReference type="PANTHER" id="PTHR34408">
    <property type="entry name" value="FAMILY PROTEIN, PUTATIVE-RELATED"/>
    <property type="match status" value="1"/>
</dbReference>
<dbReference type="PANTHER" id="PTHR34408:SF2">
    <property type="entry name" value="CELL WALL-BINDING PROTEIN YWSB"/>
    <property type="match status" value="1"/>
</dbReference>
<sequence length="221" mass="25017">MLNSSILRQIAPQISPERAVKLAKLLNEICPMYGINTPDIMHEFIANVLHESNAFNNYSESLNYSVDALIAKFGRHRISIVDAEAFGRKPGRPANQETIANTLYGGEWGRRNLGNIQPGDGWRFRGAGPIQITGRANFTRFAMWMDKVHKERLTLTQLSNALRVDDRIAIHSACWVFAVAKNLIQAAIDDNFSHIVKRINGGFIGMDDRVKYYERAKRFIV</sequence>
<dbReference type="InterPro" id="IPR023346">
    <property type="entry name" value="Lysozyme-like_dom_sf"/>
</dbReference>
<reference evidence="1" key="1">
    <citation type="submission" date="2020-04" db="EMBL/GenBank/DDBJ databases">
        <authorList>
            <person name="Chiriac C."/>
            <person name="Salcher M."/>
            <person name="Ghai R."/>
            <person name="Kavagutti S V."/>
        </authorList>
    </citation>
    <scope>NUCLEOTIDE SEQUENCE</scope>
</reference>
<name>A0A6J5M118_9CAUD</name>
<gene>
    <name evidence="1" type="ORF">UFOVP402_35</name>
</gene>
<accession>A0A6J5M118</accession>
<dbReference type="SUPFAM" id="SSF53955">
    <property type="entry name" value="Lysozyme-like"/>
    <property type="match status" value="1"/>
</dbReference>
<evidence type="ECO:0000313" key="1">
    <source>
        <dbReference type="EMBL" id="CAB4140484.1"/>
    </source>
</evidence>
<organism evidence="1">
    <name type="scientific">uncultured Caudovirales phage</name>
    <dbReference type="NCBI Taxonomy" id="2100421"/>
    <lineage>
        <taxon>Viruses</taxon>
        <taxon>Duplodnaviria</taxon>
        <taxon>Heunggongvirae</taxon>
        <taxon>Uroviricota</taxon>
        <taxon>Caudoviricetes</taxon>
        <taxon>Peduoviridae</taxon>
        <taxon>Maltschvirus</taxon>
        <taxon>Maltschvirus maltsch</taxon>
    </lineage>
</organism>
<proteinExistence type="predicted"/>
<dbReference type="InterPro" id="IPR052354">
    <property type="entry name" value="Cell_Wall_Dynamics_Protein"/>
</dbReference>